<dbReference type="SUPFAM" id="SSF46785">
    <property type="entry name" value="Winged helix' DNA-binding domain"/>
    <property type="match status" value="1"/>
</dbReference>
<gene>
    <name evidence="5" type="ORF">GCM10022240_04390</name>
</gene>
<dbReference type="SMART" id="SM00345">
    <property type="entry name" value="HTH_GNTR"/>
    <property type="match status" value="1"/>
</dbReference>
<dbReference type="CDD" id="cd07377">
    <property type="entry name" value="WHTH_GntR"/>
    <property type="match status" value="1"/>
</dbReference>
<proteinExistence type="predicted"/>
<dbReference type="Proteomes" id="UP001500540">
    <property type="component" value="Unassembled WGS sequence"/>
</dbReference>
<evidence type="ECO:0000313" key="6">
    <source>
        <dbReference type="Proteomes" id="UP001500540"/>
    </source>
</evidence>
<dbReference type="SUPFAM" id="SSF48008">
    <property type="entry name" value="GntR ligand-binding domain-like"/>
    <property type="match status" value="1"/>
</dbReference>
<evidence type="ECO:0000256" key="1">
    <source>
        <dbReference type="ARBA" id="ARBA00023015"/>
    </source>
</evidence>
<feature type="domain" description="HTH gntR-type" evidence="4">
    <location>
        <begin position="3"/>
        <end position="71"/>
    </location>
</feature>
<evidence type="ECO:0000256" key="3">
    <source>
        <dbReference type="ARBA" id="ARBA00023163"/>
    </source>
</evidence>
<organism evidence="5 6">
    <name type="scientific">Microbacterium kribbense</name>
    <dbReference type="NCBI Taxonomy" id="433645"/>
    <lineage>
        <taxon>Bacteria</taxon>
        <taxon>Bacillati</taxon>
        <taxon>Actinomycetota</taxon>
        <taxon>Actinomycetes</taxon>
        <taxon>Micrococcales</taxon>
        <taxon>Microbacteriaceae</taxon>
        <taxon>Microbacterium</taxon>
    </lineage>
</organism>
<keyword evidence="6" id="KW-1185">Reference proteome</keyword>
<sequence length="226" mass="24022">MRPSRGETIAVLLSDRIIRGEIAPGERLPSEAELAIEFRASRPVIREALQRLQTLGYVRTRTGAGSYALTPPSLSEGDDWLSARGPAERAELHTFRTAIEQEAAALAARTRTESQLAEIDDAIDQFLPAVLPADTVEADFAFHQAVAAASGNRFIVEAVDRIGARAIVVPASRIASAERRGDGISIVAAEHAAVADAIRGRDPVAAAAAMRAHLFASVTRLGTGRP</sequence>
<comment type="caution">
    <text evidence="5">The sequence shown here is derived from an EMBL/GenBank/DDBJ whole genome shotgun (WGS) entry which is preliminary data.</text>
</comment>
<dbReference type="Pfam" id="PF07729">
    <property type="entry name" value="FCD"/>
    <property type="match status" value="1"/>
</dbReference>
<dbReference type="PROSITE" id="PS50949">
    <property type="entry name" value="HTH_GNTR"/>
    <property type="match status" value="1"/>
</dbReference>
<dbReference type="InterPro" id="IPR000524">
    <property type="entry name" value="Tscrpt_reg_HTH_GntR"/>
</dbReference>
<dbReference type="Pfam" id="PF00392">
    <property type="entry name" value="GntR"/>
    <property type="match status" value="1"/>
</dbReference>
<dbReference type="InterPro" id="IPR008920">
    <property type="entry name" value="TF_FadR/GntR_C"/>
</dbReference>
<dbReference type="PRINTS" id="PR00035">
    <property type="entry name" value="HTHGNTR"/>
</dbReference>
<dbReference type="PANTHER" id="PTHR43537:SF44">
    <property type="entry name" value="GNTR FAMILY REGULATORY PROTEIN"/>
    <property type="match status" value="1"/>
</dbReference>
<dbReference type="Gene3D" id="1.10.10.10">
    <property type="entry name" value="Winged helix-like DNA-binding domain superfamily/Winged helix DNA-binding domain"/>
    <property type="match status" value="1"/>
</dbReference>
<accession>A0ABP7G3X9</accession>
<name>A0ABP7G3X9_9MICO</name>
<keyword evidence="2" id="KW-0238">DNA-binding</keyword>
<reference evidence="6" key="1">
    <citation type="journal article" date="2019" name="Int. J. Syst. Evol. Microbiol.">
        <title>The Global Catalogue of Microorganisms (GCM) 10K type strain sequencing project: providing services to taxonomists for standard genome sequencing and annotation.</title>
        <authorList>
            <consortium name="The Broad Institute Genomics Platform"/>
            <consortium name="The Broad Institute Genome Sequencing Center for Infectious Disease"/>
            <person name="Wu L."/>
            <person name="Ma J."/>
        </authorList>
    </citation>
    <scope>NUCLEOTIDE SEQUENCE [LARGE SCALE GENOMIC DNA]</scope>
    <source>
        <strain evidence="6">JCM 16950</strain>
    </source>
</reference>
<keyword evidence="1" id="KW-0805">Transcription regulation</keyword>
<evidence type="ECO:0000313" key="5">
    <source>
        <dbReference type="EMBL" id="GAA3754490.1"/>
    </source>
</evidence>
<dbReference type="PANTHER" id="PTHR43537">
    <property type="entry name" value="TRANSCRIPTIONAL REGULATOR, GNTR FAMILY"/>
    <property type="match status" value="1"/>
</dbReference>
<evidence type="ECO:0000259" key="4">
    <source>
        <dbReference type="PROSITE" id="PS50949"/>
    </source>
</evidence>
<dbReference type="InterPro" id="IPR011711">
    <property type="entry name" value="GntR_C"/>
</dbReference>
<protein>
    <submittedName>
        <fullName evidence="5">FadR/GntR family transcriptional regulator</fullName>
    </submittedName>
</protein>
<keyword evidence="3" id="KW-0804">Transcription</keyword>
<dbReference type="SMART" id="SM00895">
    <property type="entry name" value="FCD"/>
    <property type="match status" value="1"/>
</dbReference>
<evidence type="ECO:0000256" key="2">
    <source>
        <dbReference type="ARBA" id="ARBA00023125"/>
    </source>
</evidence>
<dbReference type="InterPro" id="IPR036390">
    <property type="entry name" value="WH_DNA-bd_sf"/>
</dbReference>
<dbReference type="Gene3D" id="1.20.120.530">
    <property type="entry name" value="GntR ligand-binding domain-like"/>
    <property type="match status" value="1"/>
</dbReference>
<dbReference type="EMBL" id="BAABAF010000001">
    <property type="protein sequence ID" value="GAA3754490.1"/>
    <property type="molecule type" value="Genomic_DNA"/>
</dbReference>
<dbReference type="InterPro" id="IPR036388">
    <property type="entry name" value="WH-like_DNA-bd_sf"/>
</dbReference>